<sequence length="76" mass="7982">MSESVNKATLKNMRSSANTAHLYFCRPSNAAIYVRLPVNPGLSRTGGVSGRKKKKTAVEKSGNKGLAADGIFISGA</sequence>
<accession>A0A1B7LDX3</accession>
<protein>
    <submittedName>
        <fullName evidence="2">Uncharacterized protein</fullName>
    </submittedName>
</protein>
<gene>
    <name evidence="2" type="ORF">A6M21_00395</name>
</gene>
<dbReference type="Proteomes" id="UP000078532">
    <property type="component" value="Unassembled WGS sequence"/>
</dbReference>
<name>A0A1B7LDX3_9FIRM</name>
<dbReference type="STRING" id="1838280.A6M21_00395"/>
<dbReference type="EMBL" id="LYVF01000165">
    <property type="protein sequence ID" value="OAT81290.1"/>
    <property type="molecule type" value="Genomic_DNA"/>
</dbReference>
<evidence type="ECO:0000256" key="1">
    <source>
        <dbReference type="SAM" id="MobiDB-lite"/>
    </source>
</evidence>
<dbReference type="AlphaFoldDB" id="A0A1B7LDX3"/>
<evidence type="ECO:0000313" key="3">
    <source>
        <dbReference type="Proteomes" id="UP000078532"/>
    </source>
</evidence>
<feature type="region of interest" description="Disordered" evidence="1">
    <location>
        <begin position="43"/>
        <end position="62"/>
    </location>
</feature>
<proteinExistence type="predicted"/>
<organism evidence="2 3">
    <name type="scientific">Desulfotomaculum copahuensis</name>
    <dbReference type="NCBI Taxonomy" id="1838280"/>
    <lineage>
        <taxon>Bacteria</taxon>
        <taxon>Bacillati</taxon>
        <taxon>Bacillota</taxon>
        <taxon>Clostridia</taxon>
        <taxon>Eubacteriales</taxon>
        <taxon>Desulfotomaculaceae</taxon>
        <taxon>Desulfotomaculum</taxon>
    </lineage>
</organism>
<comment type="caution">
    <text evidence="2">The sequence shown here is derived from an EMBL/GenBank/DDBJ whole genome shotgun (WGS) entry which is preliminary data.</text>
</comment>
<reference evidence="2 3" key="1">
    <citation type="submission" date="2016-04" db="EMBL/GenBank/DDBJ databases">
        <authorList>
            <person name="Evans L.H."/>
            <person name="Alamgir A."/>
            <person name="Owens N."/>
            <person name="Weber N.D."/>
            <person name="Virtaneva K."/>
            <person name="Barbian K."/>
            <person name="Babar A."/>
            <person name="Rosenke K."/>
        </authorList>
    </citation>
    <scope>NUCLEOTIDE SEQUENCE [LARGE SCALE GENOMIC DNA]</scope>
    <source>
        <strain evidence="2 3">LMa1</strain>
    </source>
</reference>
<keyword evidence="3" id="KW-1185">Reference proteome</keyword>
<evidence type="ECO:0000313" key="2">
    <source>
        <dbReference type="EMBL" id="OAT81290.1"/>
    </source>
</evidence>